<feature type="region of interest" description="Disordered" evidence="1">
    <location>
        <begin position="1"/>
        <end position="34"/>
    </location>
</feature>
<feature type="compositionally biased region" description="Basic and acidic residues" evidence="1">
    <location>
        <begin position="20"/>
        <end position="29"/>
    </location>
</feature>
<name>A0A1Z5SB61_SORBI</name>
<proteinExistence type="predicted"/>
<feature type="compositionally biased region" description="Polar residues" evidence="1">
    <location>
        <begin position="49"/>
        <end position="58"/>
    </location>
</feature>
<dbReference type="AlphaFoldDB" id="A0A1Z5SB61"/>
<reference evidence="2 3" key="1">
    <citation type="journal article" date="2009" name="Nature">
        <title>The Sorghum bicolor genome and the diversification of grasses.</title>
        <authorList>
            <person name="Paterson A.H."/>
            <person name="Bowers J.E."/>
            <person name="Bruggmann R."/>
            <person name="Dubchak I."/>
            <person name="Grimwood J."/>
            <person name="Gundlach H."/>
            <person name="Haberer G."/>
            <person name="Hellsten U."/>
            <person name="Mitros T."/>
            <person name="Poliakov A."/>
            <person name="Schmutz J."/>
            <person name="Spannagl M."/>
            <person name="Tang H."/>
            <person name="Wang X."/>
            <person name="Wicker T."/>
            <person name="Bharti A.K."/>
            <person name="Chapman J."/>
            <person name="Feltus F.A."/>
            <person name="Gowik U."/>
            <person name="Grigoriev I.V."/>
            <person name="Lyons E."/>
            <person name="Maher C.A."/>
            <person name="Martis M."/>
            <person name="Narechania A."/>
            <person name="Otillar R.P."/>
            <person name="Penning B.W."/>
            <person name="Salamov A.A."/>
            <person name="Wang Y."/>
            <person name="Zhang L."/>
            <person name="Carpita N.C."/>
            <person name="Freeling M."/>
            <person name="Gingle A.R."/>
            <person name="Hash C.T."/>
            <person name="Keller B."/>
            <person name="Klein P."/>
            <person name="Kresovich S."/>
            <person name="McCann M.C."/>
            <person name="Ming R."/>
            <person name="Peterson D.G."/>
            <person name="Mehboob-ur-Rahman"/>
            <person name="Ware D."/>
            <person name="Westhoff P."/>
            <person name="Mayer K.F."/>
            <person name="Messing J."/>
            <person name="Rokhsar D.S."/>
        </authorList>
    </citation>
    <scope>NUCLEOTIDE SEQUENCE [LARGE SCALE GENOMIC DNA]</scope>
    <source>
        <strain evidence="3">cv. BTx623</strain>
    </source>
</reference>
<organism evidence="2 3">
    <name type="scientific">Sorghum bicolor</name>
    <name type="common">Sorghum</name>
    <name type="synonym">Sorghum vulgare</name>
    <dbReference type="NCBI Taxonomy" id="4558"/>
    <lineage>
        <taxon>Eukaryota</taxon>
        <taxon>Viridiplantae</taxon>
        <taxon>Streptophyta</taxon>
        <taxon>Embryophyta</taxon>
        <taxon>Tracheophyta</taxon>
        <taxon>Spermatophyta</taxon>
        <taxon>Magnoliopsida</taxon>
        <taxon>Liliopsida</taxon>
        <taxon>Poales</taxon>
        <taxon>Poaceae</taxon>
        <taxon>PACMAD clade</taxon>
        <taxon>Panicoideae</taxon>
        <taxon>Andropogonodae</taxon>
        <taxon>Andropogoneae</taxon>
        <taxon>Sorghinae</taxon>
        <taxon>Sorghum</taxon>
    </lineage>
</organism>
<feature type="region of interest" description="Disordered" evidence="1">
    <location>
        <begin position="48"/>
        <end position="72"/>
    </location>
</feature>
<gene>
    <name evidence="2" type="ORF">SORBI_3001G489550</name>
</gene>
<feature type="compositionally biased region" description="Basic and acidic residues" evidence="1">
    <location>
        <begin position="59"/>
        <end position="72"/>
    </location>
</feature>
<evidence type="ECO:0000313" key="2">
    <source>
        <dbReference type="EMBL" id="OQU93152.1"/>
    </source>
</evidence>
<evidence type="ECO:0000256" key="1">
    <source>
        <dbReference type="SAM" id="MobiDB-lite"/>
    </source>
</evidence>
<reference evidence="3" key="2">
    <citation type="journal article" date="2018" name="Plant J.">
        <title>The Sorghum bicolor reference genome: improved assembly, gene annotations, a transcriptome atlas, and signatures of genome organization.</title>
        <authorList>
            <person name="McCormick R.F."/>
            <person name="Truong S.K."/>
            <person name="Sreedasyam A."/>
            <person name="Jenkins J."/>
            <person name="Shu S."/>
            <person name="Sims D."/>
            <person name="Kennedy M."/>
            <person name="Amirebrahimi M."/>
            <person name="Weers B.D."/>
            <person name="McKinley B."/>
            <person name="Mattison A."/>
            <person name="Morishige D.T."/>
            <person name="Grimwood J."/>
            <person name="Schmutz J."/>
            <person name="Mullet J.E."/>
        </authorList>
    </citation>
    <scope>NUCLEOTIDE SEQUENCE [LARGE SCALE GENOMIC DNA]</scope>
    <source>
        <strain evidence="3">cv. BTx623</strain>
    </source>
</reference>
<keyword evidence="3" id="KW-1185">Reference proteome</keyword>
<dbReference type="EMBL" id="CM000760">
    <property type="protein sequence ID" value="OQU93152.1"/>
    <property type="molecule type" value="Genomic_DNA"/>
</dbReference>
<dbReference type="Proteomes" id="UP000000768">
    <property type="component" value="Chromosome 1"/>
</dbReference>
<sequence length="72" mass="8084">MVIGRQEKSAAIPVWPARPCPEKERHNSVDRPPGLTVLAIANRRRHQSIDPTIFQQSREACHGTSTRDDARA</sequence>
<protein>
    <submittedName>
        <fullName evidence="2">Uncharacterized protein</fullName>
    </submittedName>
</protein>
<dbReference type="InParanoid" id="A0A1Z5SB61"/>
<dbReference type="Gramene" id="OQU93152">
    <property type="protein sequence ID" value="OQU93152"/>
    <property type="gene ID" value="SORBI_3001G489550"/>
</dbReference>
<evidence type="ECO:0000313" key="3">
    <source>
        <dbReference type="Proteomes" id="UP000000768"/>
    </source>
</evidence>
<accession>A0A1Z5SB61</accession>